<name>A0A8S1JFH9_9CHLO</name>
<evidence type="ECO:0000313" key="3">
    <source>
        <dbReference type="Proteomes" id="UP000708148"/>
    </source>
</evidence>
<comment type="caution">
    <text evidence="2">The sequence shown here is derived from an EMBL/GenBank/DDBJ whole genome shotgun (WGS) entry which is preliminary data.</text>
</comment>
<keyword evidence="3" id="KW-1185">Reference proteome</keyword>
<dbReference type="AlphaFoldDB" id="A0A8S1JFH9"/>
<gene>
    <name evidence="2" type="ORF">OSTQU699_LOCUS10193</name>
</gene>
<proteinExistence type="predicted"/>
<accession>A0A8S1JFH9</accession>
<evidence type="ECO:0000256" key="1">
    <source>
        <dbReference type="SAM" id="MobiDB-lite"/>
    </source>
</evidence>
<organism evidence="2 3">
    <name type="scientific">Ostreobium quekettii</name>
    <dbReference type="NCBI Taxonomy" id="121088"/>
    <lineage>
        <taxon>Eukaryota</taxon>
        <taxon>Viridiplantae</taxon>
        <taxon>Chlorophyta</taxon>
        <taxon>core chlorophytes</taxon>
        <taxon>Ulvophyceae</taxon>
        <taxon>TCBD clade</taxon>
        <taxon>Bryopsidales</taxon>
        <taxon>Ostreobineae</taxon>
        <taxon>Ostreobiaceae</taxon>
        <taxon>Ostreobium</taxon>
    </lineage>
</organism>
<protein>
    <submittedName>
        <fullName evidence="2">Uncharacterized protein</fullName>
    </submittedName>
</protein>
<dbReference type="Proteomes" id="UP000708148">
    <property type="component" value="Unassembled WGS sequence"/>
</dbReference>
<evidence type="ECO:0000313" key="2">
    <source>
        <dbReference type="EMBL" id="CAD7704838.1"/>
    </source>
</evidence>
<feature type="region of interest" description="Disordered" evidence="1">
    <location>
        <begin position="1"/>
        <end position="32"/>
    </location>
</feature>
<sequence>MASTAVKSECAAAQWGESPPPASPPDEDWNNRAWDFSSHDHGPLRAHVALQLTYLLQTKGGGGIWCARGELGGFVARLEEALYRTAASIDEYADAGTLEARLRRVAEALLRRARAAESSR</sequence>
<dbReference type="EMBL" id="CAJHUC010002961">
    <property type="protein sequence ID" value="CAD7704838.1"/>
    <property type="molecule type" value="Genomic_DNA"/>
</dbReference>
<reference evidence="2" key="1">
    <citation type="submission" date="2020-12" db="EMBL/GenBank/DDBJ databases">
        <authorList>
            <person name="Iha C."/>
        </authorList>
    </citation>
    <scope>NUCLEOTIDE SEQUENCE</scope>
</reference>